<proteinExistence type="predicted"/>
<evidence type="ECO:0000313" key="2">
    <source>
        <dbReference type="Proteomes" id="UP000199413"/>
    </source>
</evidence>
<protein>
    <submittedName>
        <fullName evidence="1">Uncharacterized protein</fullName>
    </submittedName>
</protein>
<name>A0A1C6RGT5_9ACTN</name>
<dbReference type="OrthoDB" id="9954930at2"/>
<dbReference type="AlphaFoldDB" id="A0A1C6RGT5"/>
<reference evidence="2" key="1">
    <citation type="submission" date="2016-06" db="EMBL/GenBank/DDBJ databases">
        <authorList>
            <person name="Varghese N."/>
            <person name="Submissions Spin"/>
        </authorList>
    </citation>
    <scope>NUCLEOTIDE SEQUENCE [LARGE SCALE GENOMIC DNA]</scope>
    <source>
        <strain evidence="2">DSM 45431</strain>
    </source>
</reference>
<sequence length="83" mass="9515">MKAFRLDEDRLAVWYPLGPDAVRAEIARQLVAEYGPRVTTPGEYRLLVRWLRYRVAGEMARRYPEADPQSAEEVAPWPEVAAA</sequence>
<dbReference type="EMBL" id="FMHV01000002">
    <property type="protein sequence ID" value="SCL16374.1"/>
    <property type="molecule type" value="Genomic_DNA"/>
</dbReference>
<accession>A0A1C6RGT5</accession>
<evidence type="ECO:0000313" key="1">
    <source>
        <dbReference type="EMBL" id="SCL16374.1"/>
    </source>
</evidence>
<dbReference type="Proteomes" id="UP000199413">
    <property type="component" value="Unassembled WGS sequence"/>
</dbReference>
<organism evidence="1 2">
    <name type="scientific">Micromonospora rhizosphaerae</name>
    <dbReference type="NCBI Taxonomy" id="568872"/>
    <lineage>
        <taxon>Bacteria</taxon>
        <taxon>Bacillati</taxon>
        <taxon>Actinomycetota</taxon>
        <taxon>Actinomycetes</taxon>
        <taxon>Micromonosporales</taxon>
        <taxon>Micromonosporaceae</taxon>
        <taxon>Micromonospora</taxon>
    </lineage>
</organism>
<dbReference type="RefSeq" id="WP_091337039.1">
    <property type="nucleotide sequence ID" value="NZ_FMHV01000002.1"/>
</dbReference>
<keyword evidence="2" id="KW-1185">Reference proteome</keyword>
<gene>
    <name evidence="1" type="ORF">GA0070624_1001</name>
</gene>